<dbReference type="AlphaFoldDB" id="A0A168FCG0"/>
<feature type="compositionally biased region" description="Basic residues" evidence="1">
    <location>
        <begin position="78"/>
        <end position="103"/>
    </location>
</feature>
<evidence type="ECO:0000256" key="2">
    <source>
        <dbReference type="SAM" id="Phobius"/>
    </source>
</evidence>
<feature type="compositionally biased region" description="Polar residues" evidence="1">
    <location>
        <begin position="1"/>
        <end position="19"/>
    </location>
</feature>
<dbReference type="Proteomes" id="UP000076881">
    <property type="component" value="Unassembled WGS sequence"/>
</dbReference>
<evidence type="ECO:0000313" key="4">
    <source>
        <dbReference type="Proteomes" id="UP000076881"/>
    </source>
</evidence>
<feature type="region of interest" description="Disordered" evidence="1">
    <location>
        <begin position="1"/>
        <end position="20"/>
    </location>
</feature>
<feature type="region of interest" description="Disordered" evidence="1">
    <location>
        <begin position="220"/>
        <end position="241"/>
    </location>
</feature>
<keyword evidence="2" id="KW-0812">Transmembrane</keyword>
<protein>
    <submittedName>
        <fullName evidence="3">Uncharacterized protein</fullName>
    </submittedName>
</protein>
<feature type="transmembrane region" description="Helical" evidence="2">
    <location>
        <begin position="278"/>
        <end position="303"/>
    </location>
</feature>
<keyword evidence="2" id="KW-1133">Transmembrane helix</keyword>
<accession>A0A168FCG0</accession>
<gene>
    <name evidence="3" type="ORF">LEL_06965</name>
</gene>
<feature type="region of interest" description="Disordered" evidence="1">
    <location>
        <begin position="75"/>
        <end position="138"/>
    </location>
</feature>
<keyword evidence="2" id="KW-0472">Membrane</keyword>
<proteinExistence type="predicted"/>
<name>A0A168FCG0_CORDF</name>
<sequence length="400" mass="44631">MPNFNLETQPSCVSASEASSPRVLDISESDSWVHVDSEGYTSDLGNVESADLAACILNAEGSVAKRPSRRHCLCDKASKRRSIRKGAASRRRSRRRATKRKQASRGFSPHDGSQADNPELDNPELENPELEIPQLDNPEIGELTVREIDISGIHIPRLDIDGRVIPHDPEIDGPQHQGPLIDNTGSELPGHPERHVEASRRNNAPVQINGQRFAIRLEPETDGAQNRNDAAPDNRAGPAQAEPSWLARKWLRFRHLVINELPTWPLDWQFPVYATITFIYILLCELIMFMVVILSVGALNIMLQMGSGPRAVSQQILKDIPFAYLRHMPILFSCSVVVDGLTVFHLGPPEEHGLRRFPMLYLHRQSARLCVPVANRLLDLYTVISVVNCALLGYKLLSAN</sequence>
<reference evidence="3 4" key="1">
    <citation type="journal article" date="2016" name="Genome Biol. Evol.">
        <title>Divergent and convergent evolution of fungal pathogenicity.</title>
        <authorList>
            <person name="Shang Y."/>
            <person name="Xiao G."/>
            <person name="Zheng P."/>
            <person name="Cen K."/>
            <person name="Zhan S."/>
            <person name="Wang C."/>
        </authorList>
    </citation>
    <scope>NUCLEOTIDE SEQUENCE [LARGE SCALE GENOMIC DNA]</scope>
    <source>
        <strain evidence="3 4">RCEF 1005</strain>
    </source>
</reference>
<keyword evidence="4" id="KW-1185">Reference proteome</keyword>
<dbReference type="EMBL" id="AZHF01000005">
    <property type="protein sequence ID" value="OAA74977.1"/>
    <property type="molecule type" value="Genomic_DNA"/>
</dbReference>
<evidence type="ECO:0000313" key="3">
    <source>
        <dbReference type="EMBL" id="OAA74977.1"/>
    </source>
</evidence>
<organism evidence="3 4">
    <name type="scientific">Akanthomyces lecanii RCEF 1005</name>
    <dbReference type="NCBI Taxonomy" id="1081108"/>
    <lineage>
        <taxon>Eukaryota</taxon>
        <taxon>Fungi</taxon>
        <taxon>Dikarya</taxon>
        <taxon>Ascomycota</taxon>
        <taxon>Pezizomycotina</taxon>
        <taxon>Sordariomycetes</taxon>
        <taxon>Hypocreomycetidae</taxon>
        <taxon>Hypocreales</taxon>
        <taxon>Cordycipitaceae</taxon>
        <taxon>Akanthomyces</taxon>
        <taxon>Cordyceps confragosa</taxon>
    </lineage>
</organism>
<evidence type="ECO:0000256" key="1">
    <source>
        <dbReference type="SAM" id="MobiDB-lite"/>
    </source>
</evidence>
<comment type="caution">
    <text evidence="3">The sequence shown here is derived from an EMBL/GenBank/DDBJ whole genome shotgun (WGS) entry which is preliminary data.</text>
</comment>
<feature type="compositionally biased region" description="Acidic residues" evidence="1">
    <location>
        <begin position="118"/>
        <end position="129"/>
    </location>
</feature>